<dbReference type="GO" id="GO:0003677">
    <property type="term" value="F:DNA binding"/>
    <property type="evidence" value="ECO:0007669"/>
    <property type="project" value="InterPro"/>
</dbReference>
<sequence>MTGRREFNPARITAQHRQVLMLLAEGDKDWEIAVQLGLQLRQVHERVKSLRWMLEARNRAHVVARGYQVGLLPAGRVAS</sequence>
<dbReference type="InterPro" id="IPR000792">
    <property type="entry name" value="Tscrpt_reg_LuxR_C"/>
</dbReference>
<feature type="domain" description="HTH luxR-type" evidence="1">
    <location>
        <begin position="9"/>
        <end position="66"/>
    </location>
</feature>
<name>A0A919JGG4_9ACTN</name>
<proteinExistence type="predicted"/>
<evidence type="ECO:0000313" key="2">
    <source>
        <dbReference type="EMBL" id="GIE16761.1"/>
    </source>
</evidence>
<protein>
    <recommendedName>
        <fullName evidence="1">HTH luxR-type domain-containing protein</fullName>
    </recommendedName>
</protein>
<dbReference type="EMBL" id="BOMM01000099">
    <property type="protein sequence ID" value="GIE16761.1"/>
    <property type="molecule type" value="Genomic_DNA"/>
</dbReference>
<dbReference type="Pfam" id="PF00196">
    <property type="entry name" value="GerE"/>
    <property type="match status" value="1"/>
</dbReference>
<evidence type="ECO:0000313" key="3">
    <source>
        <dbReference type="Proteomes" id="UP000598174"/>
    </source>
</evidence>
<organism evidence="2 3">
    <name type="scientific">Paractinoplanes ferrugineus</name>
    <dbReference type="NCBI Taxonomy" id="113564"/>
    <lineage>
        <taxon>Bacteria</taxon>
        <taxon>Bacillati</taxon>
        <taxon>Actinomycetota</taxon>
        <taxon>Actinomycetes</taxon>
        <taxon>Micromonosporales</taxon>
        <taxon>Micromonosporaceae</taxon>
        <taxon>Paractinoplanes</taxon>
    </lineage>
</organism>
<gene>
    <name evidence="2" type="ORF">Afe05nite_86010</name>
</gene>
<dbReference type="SMART" id="SM00421">
    <property type="entry name" value="HTH_LUXR"/>
    <property type="match status" value="1"/>
</dbReference>
<dbReference type="SUPFAM" id="SSF46894">
    <property type="entry name" value="C-terminal effector domain of the bipartite response regulators"/>
    <property type="match status" value="1"/>
</dbReference>
<reference evidence="2" key="1">
    <citation type="submission" date="2021-01" db="EMBL/GenBank/DDBJ databases">
        <title>Whole genome shotgun sequence of Actinoplanes ferrugineus NBRC 15555.</title>
        <authorList>
            <person name="Komaki H."/>
            <person name="Tamura T."/>
        </authorList>
    </citation>
    <scope>NUCLEOTIDE SEQUENCE</scope>
    <source>
        <strain evidence="2">NBRC 15555</strain>
    </source>
</reference>
<keyword evidence="3" id="KW-1185">Reference proteome</keyword>
<dbReference type="InterPro" id="IPR036388">
    <property type="entry name" value="WH-like_DNA-bd_sf"/>
</dbReference>
<dbReference type="AlphaFoldDB" id="A0A919JGG4"/>
<dbReference type="RefSeq" id="WP_203823082.1">
    <property type="nucleotide sequence ID" value="NZ_BAAABP010000020.1"/>
</dbReference>
<comment type="caution">
    <text evidence="2">The sequence shown here is derived from an EMBL/GenBank/DDBJ whole genome shotgun (WGS) entry which is preliminary data.</text>
</comment>
<accession>A0A919JGG4</accession>
<dbReference type="GO" id="GO:0006355">
    <property type="term" value="P:regulation of DNA-templated transcription"/>
    <property type="evidence" value="ECO:0007669"/>
    <property type="project" value="InterPro"/>
</dbReference>
<dbReference type="Proteomes" id="UP000598174">
    <property type="component" value="Unassembled WGS sequence"/>
</dbReference>
<dbReference type="InterPro" id="IPR016032">
    <property type="entry name" value="Sig_transdc_resp-reg_C-effctor"/>
</dbReference>
<evidence type="ECO:0000259" key="1">
    <source>
        <dbReference type="SMART" id="SM00421"/>
    </source>
</evidence>
<dbReference type="Gene3D" id="1.10.10.10">
    <property type="entry name" value="Winged helix-like DNA-binding domain superfamily/Winged helix DNA-binding domain"/>
    <property type="match status" value="1"/>
</dbReference>